<feature type="compositionally biased region" description="Polar residues" evidence="1">
    <location>
        <begin position="77"/>
        <end position="91"/>
    </location>
</feature>
<keyword evidence="3" id="KW-1185">Reference proteome</keyword>
<proteinExistence type="predicted"/>
<feature type="compositionally biased region" description="Low complexity" evidence="1">
    <location>
        <begin position="125"/>
        <end position="139"/>
    </location>
</feature>
<feature type="region of interest" description="Disordered" evidence="1">
    <location>
        <begin position="36"/>
        <end position="209"/>
    </location>
</feature>
<organism evidence="2 3">
    <name type="scientific">Clathrus columnatus</name>
    <dbReference type="NCBI Taxonomy" id="1419009"/>
    <lineage>
        <taxon>Eukaryota</taxon>
        <taxon>Fungi</taxon>
        <taxon>Dikarya</taxon>
        <taxon>Basidiomycota</taxon>
        <taxon>Agaricomycotina</taxon>
        <taxon>Agaricomycetes</taxon>
        <taxon>Phallomycetidae</taxon>
        <taxon>Phallales</taxon>
        <taxon>Clathraceae</taxon>
        <taxon>Clathrus</taxon>
    </lineage>
</organism>
<dbReference type="EMBL" id="BPWL01000008">
    <property type="protein sequence ID" value="GJJ12889.1"/>
    <property type="molecule type" value="Genomic_DNA"/>
</dbReference>
<gene>
    <name evidence="2" type="ORF">Clacol_007135</name>
</gene>
<evidence type="ECO:0000313" key="3">
    <source>
        <dbReference type="Proteomes" id="UP001050691"/>
    </source>
</evidence>
<feature type="compositionally biased region" description="Acidic residues" evidence="1">
    <location>
        <begin position="157"/>
        <end position="167"/>
    </location>
</feature>
<feature type="compositionally biased region" description="Acidic residues" evidence="1">
    <location>
        <begin position="197"/>
        <end position="209"/>
    </location>
</feature>
<dbReference type="AlphaFoldDB" id="A0AAV5AIC5"/>
<reference evidence="2" key="1">
    <citation type="submission" date="2021-10" db="EMBL/GenBank/DDBJ databases">
        <title>De novo Genome Assembly of Clathrus columnatus (Basidiomycota, Fungi) Using Illumina and Nanopore Sequence Data.</title>
        <authorList>
            <person name="Ogiso-Tanaka E."/>
            <person name="Itagaki H."/>
            <person name="Hosoya T."/>
            <person name="Hosaka K."/>
        </authorList>
    </citation>
    <scope>NUCLEOTIDE SEQUENCE</scope>
    <source>
        <strain evidence="2">MO-923</strain>
    </source>
</reference>
<feature type="region of interest" description="Disordered" evidence="1">
    <location>
        <begin position="1"/>
        <end position="21"/>
    </location>
</feature>
<name>A0AAV5AIC5_9AGAM</name>
<protein>
    <submittedName>
        <fullName evidence="2">Uncharacterized protein</fullName>
    </submittedName>
</protein>
<accession>A0AAV5AIC5</accession>
<comment type="caution">
    <text evidence="2">The sequence shown here is derived from an EMBL/GenBank/DDBJ whole genome shotgun (WGS) entry which is preliminary data.</text>
</comment>
<sequence>MKYDEVYGSLEGTKAQGPFQRIPIFDPDVEYENGDLEEGIDLADTRYDRGSSKPIPVRPANRDRTNSFDYSTPYDDASSTPSSGGFKQTSFKKFAKPLRTLSTSSSGSHMQGPRPAPKRSGTLVSISATSPTTPSSTNSGKNKEWFKRFKSKTTETIVDEDEDNDNEGGEKEALVAGSERKRTRTSKKRSDNNQECDGGDADGEDEGLL</sequence>
<dbReference type="Proteomes" id="UP001050691">
    <property type="component" value="Unassembled WGS sequence"/>
</dbReference>
<feature type="compositionally biased region" description="Polar residues" evidence="1">
    <location>
        <begin position="100"/>
        <end position="109"/>
    </location>
</feature>
<evidence type="ECO:0000313" key="2">
    <source>
        <dbReference type="EMBL" id="GJJ12889.1"/>
    </source>
</evidence>
<evidence type="ECO:0000256" key="1">
    <source>
        <dbReference type="SAM" id="MobiDB-lite"/>
    </source>
</evidence>